<evidence type="ECO:0000313" key="2">
    <source>
        <dbReference type="EMBL" id="VAW64699.1"/>
    </source>
</evidence>
<gene>
    <name evidence="2" type="ORF">MNBD_GAMMA09-1010</name>
</gene>
<protein>
    <submittedName>
        <fullName evidence="2">Uncharacterized protein</fullName>
    </submittedName>
</protein>
<accession>A0A3B0XS42</accession>
<dbReference type="AlphaFoldDB" id="A0A3B0XS42"/>
<feature type="region of interest" description="Disordered" evidence="1">
    <location>
        <begin position="100"/>
        <end position="140"/>
    </location>
</feature>
<proteinExistence type="predicted"/>
<sequence length="168" mass="19051">MADKKEIPTLTSIVHAGDNDMYNHFDEQPFDDADIEEISASPLTENASFFENNEFENTEFGAVELDNSEELDDILSMNFDDESETAELSDSDFLTESLITSETADMERTDLQLTDSNKPEKNESPAPLSAENQSEKDEIKEKIDQAIADALPWIELNLKKQLYKKFDI</sequence>
<name>A0A3B0XS42_9ZZZZ</name>
<organism evidence="2">
    <name type="scientific">hydrothermal vent metagenome</name>
    <dbReference type="NCBI Taxonomy" id="652676"/>
    <lineage>
        <taxon>unclassified sequences</taxon>
        <taxon>metagenomes</taxon>
        <taxon>ecological metagenomes</taxon>
    </lineage>
</organism>
<dbReference type="EMBL" id="UOFI01000056">
    <property type="protein sequence ID" value="VAW64699.1"/>
    <property type="molecule type" value="Genomic_DNA"/>
</dbReference>
<evidence type="ECO:0000256" key="1">
    <source>
        <dbReference type="SAM" id="MobiDB-lite"/>
    </source>
</evidence>
<reference evidence="2" key="1">
    <citation type="submission" date="2018-06" db="EMBL/GenBank/DDBJ databases">
        <authorList>
            <person name="Zhirakovskaya E."/>
        </authorList>
    </citation>
    <scope>NUCLEOTIDE SEQUENCE</scope>
</reference>